<organism evidence="1 2">
    <name type="scientific">Gemmobacter denitrificans</name>
    <dbReference type="NCBI Taxonomy" id="3123040"/>
    <lineage>
        <taxon>Bacteria</taxon>
        <taxon>Pseudomonadati</taxon>
        <taxon>Pseudomonadota</taxon>
        <taxon>Alphaproteobacteria</taxon>
        <taxon>Rhodobacterales</taxon>
        <taxon>Paracoccaceae</taxon>
        <taxon>Gemmobacter</taxon>
    </lineage>
</organism>
<evidence type="ECO:0000313" key="1">
    <source>
        <dbReference type="EMBL" id="MEH7829681.1"/>
    </source>
</evidence>
<sequence length="735" mass="83482">MAESIAGFPYYYAMPLEDMFPRRTELSPAEWHDRYEQAKSSLVQFVGCRDPYVLLAKTALRQLIEARQNNTDTFKKIELHQLELLQAIAVAVGTNNRSVPATPRAFQRLWADIALLSEASLARQDFSHEALEQAFFRKRVQSQTAYYRFHYDQDACVEVMSEFLASLDAETNVQHDFLKKYQALVALTSIIEQRLNEFRVRIRDLMSALTKEEVLQSADAFATMYPAARMARQHCAAKELSLDELKWSVFQIAELAYPWIFTVPRTYLTEKLGPIAPQTIEKLSFQLGDVDEASIDHFVLSNPVWKKPYLVMPSGDFFCALSQGPYSFPFLIVEELIAGDQKLLKKYAEVKANYLEKKIAVVIGKSAPSASVFFGVVWDDPETGVRYENDVLAVVGNFLFMFEAKSGKINPGARRGAEKSLKNDLKALFIDPANQAQRLQHHLNANHSTLNLREKASGRKIDLDLTRPKLVYRFSICFEHFARLTSTRHNFLEIGLIDEDTPWAPVLSIGELMMISKHLDSEVSFVHYLTRRFAIEKQIDFEGDEQDLLSLFLANGFCVTDEGAGDRRITFVDADDLVRVTKVQSENRQTATVYGVQLPPLWSATVSEIYRTKATPNTFDFISTILNQSPPGLFGLQKSIKRWRSGGGGAGKPVQYIKFKVADRTFILMIVLRRLREFDPQTWHQEAKMLAMEAGNEEPALTDCVVFAYLKPSNNFTHDAASFFRFSPRGVGRAI</sequence>
<comment type="caution">
    <text evidence="1">The sequence shown here is derived from an EMBL/GenBank/DDBJ whole genome shotgun (WGS) entry which is preliminary data.</text>
</comment>
<keyword evidence="2" id="KW-1185">Reference proteome</keyword>
<dbReference type="RefSeq" id="WP_335424705.1">
    <property type="nucleotide sequence ID" value="NZ_JBALHR010000011.1"/>
</dbReference>
<dbReference type="Proteomes" id="UP001431963">
    <property type="component" value="Unassembled WGS sequence"/>
</dbReference>
<evidence type="ECO:0000313" key="2">
    <source>
        <dbReference type="Proteomes" id="UP001431963"/>
    </source>
</evidence>
<accession>A0ABU8BYA7</accession>
<protein>
    <recommendedName>
        <fullName evidence="3">Lantibiotic biosynthesis dehydratase-like protein</fullName>
    </recommendedName>
</protein>
<dbReference type="EMBL" id="JBALHR010000011">
    <property type="protein sequence ID" value="MEH7829681.1"/>
    <property type="molecule type" value="Genomic_DNA"/>
</dbReference>
<name>A0ABU8BYA7_9RHOB</name>
<reference evidence="1" key="1">
    <citation type="submission" date="2024-02" db="EMBL/GenBank/DDBJ databases">
        <title>Genome sequences of strain Gemmobacter sp. JM10B15.</title>
        <authorList>
            <person name="Zhang M."/>
        </authorList>
    </citation>
    <scope>NUCLEOTIDE SEQUENCE</scope>
    <source>
        <strain evidence="1">JM10B15</strain>
    </source>
</reference>
<gene>
    <name evidence="1" type="ORF">V6590_16140</name>
</gene>
<evidence type="ECO:0008006" key="3">
    <source>
        <dbReference type="Google" id="ProtNLM"/>
    </source>
</evidence>
<proteinExistence type="predicted"/>